<comment type="caution">
    <text evidence="2">The sequence shown here is derived from an EMBL/GenBank/DDBJ whole genome shotgun (WGS) entry which is preliminary data.</text>
</comment>
<proteinExistence type="predicted"/>
<dbReference type="Proteomes" id="UP000605676">
    <property type="component" value="Unassembled WGS sequence"/>
</dbReference>
<dbReference type="EMBL" id="JAENRR010000097">
    <property type="protein sequence ID" value="MBK3519854.1"/>
    <property type="molecule type" value="Genomic_DNA"/>
</dbReference>
<dbReference type="SUPFAM" id="SSF63380">
    <property type="entry name" value="Riboflavin synthase domain-like"/>
    <property type="match status" value="1"/>
</dbReference>
<reference evidence="2 3" key="1">
    <citation type="submission" date="2021-01" db="EMBL/GenBank/DDBJ databases">
        <title>Carboxyliciviraga sp.nov., isolated from coastal sediments.</title>
        <authorList>
            <person name="Lu D."/>
            <person name="Zhang T."/>
        </authorList>
    </citation>
    <scope>NUCLEOTIDE SEQUENCE [LARGE SCALE GENOMIC DNA]</scope>
    <source>
        <strain evidence="2 3">N1Y132</strain>
    </source>
</reference>
<evidence type="ECO:0000259" key="1">
    <source>
        <dbReference type="PROSITE" id="PS51384"/>
    </source>
</evidence>
<gene>
    <name evidence="2" type="ORF">JIV24_21105</name>
</gene>
<dbReference type="InterPro" id="IPR017927">
    <property type="entry name" value="FAD-bd_FR_type"/>
</dbReference>
<dbReference type="InterPro" id="IPR001433">
    <property type="entry name" value="OxRdtase_FAD/NAD-bd"/>
</dbReference>
<dbReference type="Pfam" id="PF00970">
    <property type="entry name" value="FAD_binding_6"/>
    <property type="match status" value="1"/>
</dbReference>
<protein>
    <submittedName>
        <fullName evidence="2">Oxidoreductase</fullName>
    </submittedName>
</protein>
<dbReference type="InterPro" id="IPR050415">
    <property type="entry name" value="MRET"/>
</dbReference>
<accession>A0ABS1HQ98</accession>
<dbReference type="PROSITE" id="PS51384">
    <property type="entry name" value="FAD_FR"/>
    <property type="match status" value="1"/>
</dbReference>
<dbReference type="PANTHER" id="PTHR47354:SF5">
    <property type="entry name" value="PROTEIN RFBI"/>
    <property type="match status" value="1"/>
</dbReference>
<dbReference type="InterPro" id="IPR039261">
    <property type="entry name" value="FNR_nucleotide-bd"/>
</dbReference>
<dbReference type="Gene3D" id="3.40.50.80">
    <property type="entry name" value="Nucleotide-binding domain of ferredoxin-NADP reductase (FNR) module"/>
    <property type="match status" value="1"/>
</dbReference>
<dbReference type="InterPro" id="IPR017938">
    <property type="entry name" value="Riboflavin_synthase-like_b-brl"/>
</dbReference>
<sequence length="221" mass="25002">MNQHKRKKLKPVNVIDNRLLTSGVHYISIEKNCEFKAGQVIAIALNPNDEPRLYSIASGTNKKYISILFDIKPGGELTPPLSKVKSGDTVFISEPFGKFLCADKPATWIATGTGIAPFLSIIESGQNKNIKLLHGARTLDKFFFQEYLYEQLGDYYLRFCTTESNERTIDGRLTDYLKNSKKLPTNNKYYLCGSSQMVIDVREILISKGIPFDNIIAEIYF</sequence>
<dbReference type="PANTHER" id="PTHR47354">
    <property type="entry name" value="NADH OXIDOREDUCTASE HCR"/>
    <property type="match status" value="1"/>
</dbReference>
<dbReference type="Pfam" id="PF00175">
    <property type="entry name" value="NAD_binding_1"/>
    <property type="match status" value="1"/>
</dbReference>
<dbReference type="RefSeq" id="WP_200467073.1">
    <property type="nucleotide sequence ID" value="NZ_JAENRR010000097.1"/>
</dbReference>
<keyword evidence="3" id="KW-1185">Reference proteome</keyword>
<dbReference type="SUPFAM" id="SSF52343">
    <property type="entry name" value="Ferredoxin reductase-like, C-terminal NADP-linked domain"/>
    <property type="match status" value="1"/>
</dbReference>
<evidence type="ECO:0000313" key="2">
    <source>
        <dbReference type="EMBL" id="MBK3519854.1"/>
    </source>
</evidence>
<dbReference type="InterPro" id="IPR008333">
    <property type="entry name" value="Cbr1-like_FAD-bd_dom"/>
</dbReference>
<organism evidence="2 3">
    <name type="scientific">Carboxylicivirga marina</name>
    <dbReference type="NCBI Taxonomy" id="2800988"/>
    <lineage>
        <taxon>Bacteria</taxon>
        <taxon>Pseudomonadati</taxon>
        <taxon>Bacteroidota</taxon>
        <taxon>Bacteroidia</taxon>
        <taxon>Marinilabiliales</taxon>
        <taxon>Marinilabiliaceae</taxon>
        <taxon>Carboxylicivirga</taxon>
    </lineage>
</organism>
<evidence type="ECO:0000313" key="3">
    <source>
        <dbReference type="Proteomes" id="UP000605676"/>
    </source>
</evidence>
<name>A0ABS1HQ98_9BACT</name>
<dbReference type="Gene3D" id="2.40.30.10">
    <property type="entry name" value="Translation factors"/>
    <property type="match status" value="1"/>
</dbReference>
<feature type="domain" description="FAD-binding FR-type" evidence="1">
    <location>
        <begin position="7"/>
        <end position="102"/>
    </location>
</feature>